<keyword evidence="5" id="KW-0472">Membrane</keyword>
<comment type="subcellular location">
    <subcellularLocation>
        <location evidence="1">Cell outer membrane</location>
        <topology evidence="1">Multi-pass membrane protein</topology>
    </subcellularLocation>
</comment>
<dbReference type="Pfam" id="PF00593">
    <property type="entry name" value="TonB_dep_Rec_b-barrel"/>
    <property type="match status" value="1"/>
</dbReference>
<dbReference type="SUPFAM" id="SSF56935">
    <property type="entry name" value="Porins"/>
    <property type="match status" value="1"/>
</dbReference>
<evidence type="ECO:0000256" key="1">
    <source>
        <dbReference type="ARBA" id="ARBA00004571"/>
    </source>
</evidence>
<dbReference type="EMBL" id="MLJW01000004">
    <property type="protein sequence ID" value="OIR17774.1"/>
    <property type="molecule type" value="Genomic_DNA"/>
</dbReference>
<sequence>MRHFKFKKQVNFLNILTPSNLVPSILGPSILAPCLLGFVPLNASAEHLALPSVDVSATRLYDDSSQPLNTGDTAGMLEAHPSVDLYQAGGISALPSIRGLNDDRIKFTVDGASITSACGNHMNPALSYISPGNVSHIDVFAGITPVSMGGDSIAGTINVSSPAPNFAHDTDHLLIDGSASTFYRSNNNGLSANVKASAANQNMSIGFSGGVDRAQSYEDGHGNRVNSTQFDRRYQNVTFGVKGDVQDLTVKIGHQDILYQGYANQRMDMTGNNSDSINVNYKYQFNWGKLDTSIFWQKVTHEMGFFSAEKTGQMPMNTDGKDYGYSIKLDLPLSQTNLLRVGNDYQRQTLDDYWPPVAGSSMMGPRTYININNGTRDRFGVFAEVESKWSQEWSTMLGIRDDYVKMNTGNVQSYGGVGMTGVMMNVADTNAATAFNQRGHAKSDNHVDLTATAKYEGSKTNTVEFGYTRKTRSPSLYERYTWGRGDMAMAMIGWFGDVNGYVGDIDLKPETANTLSATFDWHDANKKDWKFTLTPYYSYIQDYIGANKIGTSGMMLGSRPLLQFTNQDAQIYGVEATWKAALWSGGAFGQGRLVGNLSWTGGEQVNGGQDLYHIMPLQTRLALEQNKGAWENAVELQLVDNKTRVDDVRLEPKTAGYGLVNVRSSYQWKNARFDIAANNLFDKYYELPLGGVNYATWKAAGSTGALGALPGMGRSVNVGLTLNY</sequence>
<evidence type="ECO:0000256" key="3">
    <source>
        <dbReference type="ARBA" id="ARBA00022692"/>
    </source>
</evidence>
<keyword evidence="3" id="KW-0812">Transmembrane</keyword>
<evidence type="ECO:0000259" key="7">
    <source>
        <dbReference type="Pfam" id="PF00593"/>
    </source>
</evidence>
<proteinExistence type="predicted"/>
<accession>A0A1J5U0F5</accession>
<evidence type="ECO:0000256" key="2">
    <source>
        <dbReference type="ARBA" id="ARBA00022448"/>
    </source>
</evidence>
<evidence type="ECO:0000313" key="9">
    <source>
        <dbReference type="EMBL" id="OIR17774.1"/>
    </source>
</evidence>
<gene>
    <name evidence="9" type="primary">hxuC_1</name>
    <name evidence="9" type="ORF">GALL_19960</name>
</gene>
<name>A0A1J5U0F5_9ZZZZ</name>
<feature type="domain" description="TonB-dependent receptor plug" evidence="8">
    <location>
        <begin position="69"/>
        <end position="156"/>
    </location>
</feature>
<protein>
    <submittedName>
        <fullName evidence="9">Heme/hemopexin utilization protein C</fullName>
    </submittedName>
</protein>
<dbReference type="InterPro" id="IPR037066">
    <property type="entry name" value="Plug_dom_sf"/>
</dbReference>
<comment type="caution">
    <text evidence="9">The sequence shown here is derived from an EMBL/GenBank/DDBJ whole genome shotgun (WGS) entry which is preliminary data.</text>
</comment>
<dbReference type="Gene3D" id="2.40.170.20">
    <property type="entry name" value="TonB-dependent receptor, beta-barrel domain"/>
    <property type="match status" value="1"/>
</dbReference>
<dbReference type="InterPro" id="IPR012910">
    <property type="entry name" value="Plug_dom"/>
</dbReference>
<feature type="domain" description="TonB-dependent receptor-like beta-barrel" evidence="7">
    <location>
        <begin position="227"/>
        <end position="680"/>
    </location>
</feature>
<dbReference type="GO" id="GO:0015344">
    <property type="term" value="F:siderophore uptake transmembrane transporter activity"/>
    <property type="evidence" value="ECO:0007669"/>
    <property type="project" value="TreeGrafter"/>
</dbReference>
<organism evidence="9">
    <name type="scientific">mine drainage metagenome</name>
    <dbReference type="NCBI Taxonomy" id="410659"/>
    <lineage>
        <taxon>unclassified sequences</taxon>
        <taxon>metagenomes</taxon>
        <taxon>ecological metagenomes</taxon>
    </lineage>
</organism>
<dbReference type="Pfam" id="PF07715">
    <property type="entry name" value="Plug"/>
    <property type="match status" value="1"/>
</dbReference>
<evidence type="ECO:0000256" key="6">
    <source>
        <dbReference type="ARBA" id="ARBA00023237"/>
    </source>
</evidence>
<dbReference type="PANTHER" id="PTHR30069:SF49">
    <property type="entry name" value="OUTER MEMBRANE PROTEIN C"/>
    <property type="match status" value="1"/>
</dbReference>
<dbReference type="InterPro" id="IPR000531">
    <property type="entry name" value="Beta-barrel_TonB"/>
</dbReference>
<dbReference type="InterPro" id="IPR036942">
    <property type="entry name" value="Beta-barrel_TonB_sf"/>
</dbReference>
<dbReference type="GO" id="GO:0044718">
    <property type="term" value="P:siderophore transmembrane transport"/>
    <property type="evidence" value="ECO:0007669"/>
    <property type="project" value="TreeGrafter"/>
</dbReference>
<evidence type="ECO:0000259" key="8">
    <source>
        <dbReference type="Pfam" id="PF07715"/>
    </source>
</evidence>
<evidence type="ECO:0000256" key="4">
    <source>
        <dbReference type="ARBA" id="ARBA00023077"/>
    </source>
</evidence>
<reference evidence="9" key="1">
    <citation type="submission" date="2016-10" db="EMBL/GenBank/DDBJ databases">
        <title>Sequence of Gallionella enrichment culture.</title>
        <authorList>
            <person name="Poehlein A."/>
            <person name="Muehling M."/>
            <person name="Daniel R."/>
        </authorList>
    </citation>
    <scope>NUCLEOTIDE SEQUENCE</scope>
</reference>
<dbReference type="InterPro" id="IPR039426">
    <property type="entry name" value="TonB-dep_rcpt-like"/>
</dbReference>
<keyword evidence="4" id="KW-0798">TonB box</keyword>
<dbReference type="PROSITE" id="PS52016">
    <property type="entry name" value="TONB_DEPENDENT_REC_3"/>
    <property type="match status" value="1"/>
</dbReference>
<evidence type="ECO:0000256" key="5">
    <source>
        <dbReference type="ARBA" id="ARBA00023136"/>
    </source>
</evidence>
<dbReference type="AlphaFoldDB" id="A0A1J5U0F5"/>
<dbReference type="PANTHER" id="PTHR30069">
    <property type="entry name" value="TONB-DEPENDENT OUTER MEMBRANE RECEPTOR"/>
    <property type="match status" value="1"/>
</dbReference>
<dbReference type="GO" id="GO:0009279">
    <property type="term" value="C:cell outer membrane"/>
    <property type="evidence" value="ECO:0007669"/>
    <property type="project" value="UniProtKB-SubCell"/>
</dbReference>
<keyword evidence="6" id="KW-0998">Cell outer membrane</keyword>
<dbReference type="Gene3D" id="2.170.130.10">
    <property type="entry name" value="TonB-dependent receptor, plug domain"/>
    <property type="match status" value="1"/>
</dbReference>
<keyword evidence="2" id="KW-0813">Transport</keyword>